<name>A0ABP7V698_9ACTN</name>
<comment type="caution">
    <text evidence="2">The sequence shown here is derived from an EMBL/GenBank/DDBJ whole genome shotgun (WGS) entry which is preliminary data.</text>
</comment>
<keyword evidence="3" id="KW-1185">Reference proteome</keyword>
<dbReference type="RefSeq" id="WP_344941787.1">
    <property type="nucleotide sequence ID" value="NZ_BAAAZG010000002.1"/>
</dbReference>
<reference evidence="3" key="1">
    <citation type="journal article" date="2019" name="Int. J. Syst. Evol. Microbiol.">
        <title>The Global Catalogue of Microorganisms (GCM) 10K type strain sequencing project: providing services to taxonomists for standard genome sequencing and annotation.</title>
        <authorList>
            <consortium name="The Broad Institute Genomics Platform"/>
            <consortium name="The Broad Institute Genome Sequencing Center for Infectious Disease"/>
            <person name="Wu L."/>
            <person name="Ma J."/>
        </authorList>
    </citation>
    <scope>NUCLEOTIDE SEQUENCE [LARGE SCALE GENOMIC DNA]</scope>
    <source>
        <strain evidence="3">JCM 16702</strain>
    </source>
</reference>
<keyword evidence="1" id="KW-1133">Transmembrane helix</keyword>
<evidence type="ECO:0000256" key="1">
    <source>
        <dbReference type="SAM" id="Phobius"/>
    </source>
</evidence>
<dbReference type="EMBL" id="BAAAZG010000002">
    <property type="protein sequence ID" value="GAA4060546.1"/>
    <property type="molecule type" value="Genomic_DNA"/>
</dbReference>
<feature type="transmembrane region" description="Helical" evidence="1">
    <location>
        <begin position="5"/>
        <end position="25"/>
    </location>
</feature>
<evidence type="ECO:0008006" key="4">
    <source>
        <dbReference type="Google" id="ProtNLM"/>
    </source>
</evidence>
<feature type="transmembrane region" description="Helical" evidence="1">
    <location>
        <begin position="31"/>
        <end position="50"/>
    </location>
</feature>
<sequence length="56" mass="6125">MGRTILTVVGVILALWLLMSVIGWVLSMLKLFFFVGFVAVLVFLVVTLVAKGAKSR</sequence>
<keyword evidence="1" id="KW-0472">Membrane</keyword>
<dbReference type="Proteomes" id="UP001500683">
    <property type="component" value="Unassembled WGS sequence"/>
</dbReference>
<evidence type="ECO:0000313" key="3">
    <source>
        <dbReference type="Proteomes" id="UP001500683"/>
    </source>
</evidence>
<organism evidence="2 3">
    <name type="scientific">Actinomadura miaoliensis</name>
    <dbReference type="NCBI Taxonomy" id="430685"/>
    <lineage>
        <taxon>Bacteria</taxon>
        <taxon>Bacillati</taxon>
        <taxon>Actinomycetota</taxon>
        <taxon>Actinomycetes</taxon>
        <taxon>Streptosporangiales</taxon>
        <taxon>Thermomonosporaceae</taxon>
        <taxon>Actinomadura</taxon>
    </lineage>
</organism>
<keyword evidence="1" id="KW-0812">Transmembrane</keyword>
<gene>
    <name evidence="2" type="ORF">GCM10022214_11640</name>
</gene>
<protein>
    <recommendedName>
        <fullName evidence="4">DUF2207 domain-containing protein</fullName>
    </recommendedName>
</protein>
<proteinExistence type="predicted"/>
<accession>A0ABP7V698</accession>
<evidence type="ECO:0000313" key="2">
    <source>
        <dbReference type="EMBL" id="GAA4060546.1"/>
    </source>
</evidence>